<comment type="caution">
    <text evidence="1">The sequence shown here is derived from an EMBL/GenBank/DDBJ whole genome shotgun (WGS) entry which is preliminary data.</text>
</comment>
<evidence type="ECO:0000313" key="1">
    <source>
        <dbReference type="EMBL" id="HJB07988.1"/>
    </source>
</evidence>
<sequence length="352" mass="39260">MNRQFGPYFSDQTKLAKRGIFYVGGHISGQEGKHHMCNQMFVEAYVPEKILHPYPVIFFHGAGQTNVNWLVTPDGRMGWADYFLGLGYVVYLAEQPARGRSAWHPEENGSTIYHSMEAIRKRFASDQGNWPQAALHTQWPGSADPEDETFAQFLSSQVEYLPSNRDSQELVLEAGLKLLEQTGPAILLTHSQAGPFGWLLADAKPELVKGIVALEPSGPPFSVDLTAPAAKNYGIADLPLHFDPPVSSPSELKLRLMKAPREDFIDGWVFQEPAPRLPRFSGIPIALVVSEASYHAQYDHLTSYVMDQCGIKHDLIRLEEAGIHGNGHMMMLEKNNLEIAGFLAGWIEEHVQ</sequence>
<organism evidence="1 2">
    <name type="scientific">Candidatus Enterocloster faecavium</name>
    <dbReference type="NCBI Taxonomy" id="2838560"/>
    <lineage>
        <taxon>Bacteria</taxon>
        <taxon>Bacillati</taxon>
        <taxon>Bacillota</taxon>
        <taxon>Clostridia</taxon>
        <taxon>Lachnospirales</taxon>
        <taxon>Lachnospiraceae</taxon>
        <taxon>Enterocloster</taxon>
    </lineage>
</organism>
<proteinExistence type="predicted"/>
<dbReference type="GO" id="GO:0016787">
    <property type="term" value="F:hydrolase activity"/>
    <property type="evidence" value="ECO:0007669"/>
    <property type="project" value="UniProtKB-KW"/>
</dbReference>
<reference evidence="1" key="2">
    <citation type="submission" date="2021-04" db="EMBL/GenBank/DDBJ databases">
        <authorList>
            <person name="Gilroy R."/>
        </authorList>
    </citation>
    <scope>NUCLEOTIDE SEQUENCE</scope>
    <source>
        <strain evidence="1">CHK188-4685</strain>
    </source>
</reference>
<dbReference type="AlphaFoldDB" id="A0A9D2RLP9"/>
<dbReference type="Proteomes" id="UP000886804">
    <property type="component" value="Unassembled WGS sequence"/>
</dbReference>
<dbReference type="SUPFAM" id="SSF53474">
    <property type="entry name" value="alpha/beta-Hydrolases"/>
    <property type="match status" value="1"/>
</dbReference>
<dbReference type="PANTHER" id="PTHR43194">
    <property type="entry name" value="HYDROLASE ALPHA/BETA FOLD FAMILY"/>
    <property type="match status" value="1"/>
</dbReference>
<accession>A0A9D2RLP9</accession>
<protein>
    <submittedName>
        <fullName evidence="1">Alpha/beta fold hydrolase</fullName>
    </submittedName>
</protein>
<keyword evidence="1" id="KW-0378">Hydrolase</keyword>
<dbReference type="CDD" id="cd12809">
    <property type="entry name" value="Esterase_713_like-2"/>
    <property type="match status" value="1"/>
</dbReference>
<evidence type="ECO:0000313" key="2">
    <source>
        <dbReference type="Proteomes" id="UP000886804"/>
    </source>
</evidence>
<dbReference type="PANTHER" id="PTHR43194:SF4">
    <property type="entry name" value="AB HYDROLASE-1 DOMAIN-CONTAINING PROTEIN"/>
    <property type="match status" value="1"/>
</dbReference>
<gene>
    <name evidence="1" type="ORF">H9716_09025</name>
</gene>
<dbReference type="EMBL" id="DWYS01000107">
    <property type="protein sequence ID" value="HJB07988.1"/>
    <property type="molecule type" value="Genomic_DNA"/>
</dbReference>
<dbReference type="InterPro" id="IPR050228">
    <property type="entry name" value="Carboxylesterase_BioH"/>
</dbReference>
<dbReference type="Gene3D" id="3.40.50.1820">
    <property type="entry name" value="alpha/beta hydrolase"/>
    <property type="match status" value="1"/>
</dbReference>
<name>A0A9D2RLP9_9FIRM</name>
<reference evidence="1" key="1">
    <citation type="journal article" date="2021" name="PeerJ">
        <title>Extensive microbial diversity within the chicken gut microbiome revealed by metagenomics and culture.</title>
        <authorList>
            <person name="Gilroy R."/>
            <person name="Ravi A."/>
            <person name="Getino M."/>
            <person name="Pursley I."/>
            <person name="Horton D.L."/>
            <person name="Alikhan N.F."/>
            <person name="Baker D."/>
            <person name="Gharbi K."/>
            <person name="Hall N."/>
            <person name="Watson M."/>
            <person name="Adriaenssens E.M."/>
            <person name="Foster-Nyarko E."/>
            <person name="Jarju S."/>
            <person name="Secka A."/>
            <person name="Antonio M."/>
            <person name="Oren A."/>
            <person name="Chaudhuri R.R."/>
            <person name="La Ragione R."/>
            <person name="Hildebrand F."/>
            <person name="Pallen M.J."/>
        </authorList>
    </citation>
    <scope>NUCLEOTIDE SEQUENCE</scope>
    <source>
        <strain evidence="1">CHK188-4685</strain>
    </source>
</reference>
<dbReference type="InterPro" id="IPR029058">
    <property type="entry name" value="AB_hydrolase_fold"/>
</dbReference>